<dbReference type="GO" id="GO:0046872">
    <property type="term" value="F:metal ion binding"/>
    <property type="evidence" value="ECO:0007669"/>
    <property type="project" value="UniProtKB-KW"/>
</dbReference>
<evidence type="ECO:0000259" key="5">
    <source>
        <dbReference type="SMART" id="SM00704"/>
    </source>
</evidence>
<evidence type="ECO:0000313" key="6">
    <source>
        <dbReference type="EMBL" id="HEX71193.1"/>
    </source>
</evidence>
<protein>
    <submittedName>
        <fullName evidence="6">CDGSH iron-sulfur domain-containing protein</fullName>
    </submittedName>
</protein>
<accession>A0A7C3ABE5</accession>
<keyword evidence="2" id="KW-0479">Metal-binding</keyword>
<dbReference type="Gene3D" id="3.40.5.90">
    <property type="entry name" value="CDGSH iron-sulfur domain, mitoNEET-type"/>
    <property type="match status" value="1"/>
</dbReference>
<proteinExistence type="predicted"/>
<comment type="caution">
    <text evidence="6">The sequence shown here is derived from an EMBL/GenBank/DDBJ whole genome shotgun (WGS) entry which is preliminary data.</text>
</comment>
<dbReference type="Pfam" id="PF09360">
    <property type="entry name" value="zf-CDGSH"/>
    <property type="match status" value="1"/>
</dbReference>
<gene>
    <name evidence="6" type="ORF">ENP13_08135</name>
</gene>
<evidence type="ECO:0000256" key="2">
    <source>
        <dbReference type="ARBA" id="ARBA00022723"/>
    </source>
</evidence>
<reference evidence="6" key="1">
    <citation type="journal article" date="2020" name="mSystems">
        <title>Genome- and Community-Level Interaction Insights into Carbon Utilization and Element Cycling Functions of Hydrothermarchaeota in Hydrothermal Sediment.</title>
        <authorList>
            <person name="Zhou Z."/>
            <person name="Liu Y."/>
            <person name="Xu W."/>
            <person name="Pan J."/>
            <person name="Luo Z.H."/>
            <person name="Li M."/>
        </authorList>
    </citation>
    <scope>NUCLEOTIDE SEQUENCE [LARGE SCALE GENOMIC DNA]</scope>
    <source>
        <strain evidence="6">SpSt-192</strain>
    </source>
</reference>
<keyword evidence="1" id="KW-0001">2Fe-2S</keyword>
<keyword evidence="3" id="KW-0408">Iron</keyword>
<name>A0A7C3ABE5_9BACT</name>
<dbReference type="GO" id="GO:0051537">
    <property type="term" value="F:2 iron, 2 sulfur cluster binding"/>
    <property type="evidence" value="ECO:0007669"/>
    <property type="project" value="UniProtKB-KW"/>
</dbReference>
<dbReference type="AlphaFoldDB" id="A0A7C3ABE5"/>
<dbReference type="InterPro" id="IPR042216">
    <property type="entry name" value="MitoNEET_CISD"/>
</dbReference>
<sequence length="75" mass="8095">MAEVQITVTRNGPYHVKGPVKLVDHRGNEIPYEGDEVWLCRCGGSQTKPFCDGTHRKIGFQGAIAVPVKAAGESS</sequence>
<dbReference type="InterPro" id="IPR018967">
    <property type="entry name" value="FeS-contain_CDGSH-typ"/>
</dbReference>
<dbReference type="EMBL" id="DSID01000615">
    <property type="protein sequence ID" value="HEX71193.1"/>
    <property type="molecule type" value="Genomic_DNA"/>
</dbReference>
<organism evidence="6">
    <name type="scientific">Thermorudis sp</name>
    <dbReference type="NCBI Taxonomy" id="1969470"/>
    <lineage>
        <taxon>Bacteria</taxon>
        <taxon>Pseudomonadati</taxon>
        <taxon>Thermomicrobiota</taxon>
        <taxon>Thermomicrobia</taxon>
        <taxon>Thermomicrobia incertae sedis</taxon>
        <taxon>Thermorudis</taxon>
    </lineage>
</organism>
<evidence type="ECO:0000256" key="3">
    <source>
        <dbReference type="ARBA" id="ARBA00023004"/>
    </source>
</evidence>
<dbReference type="SMART" id="SM00704">
    <property type="entry name" value="ZnF_CDGSH"/>
    <property type="match status" value="1"/>
</dbReference>
<keyword evidence="4" id="KW-0411">Iron-sulfur</keyword>
<dbReference type="GO" id="GO:0005737">
    <property type="term" value="C:cytoplasm"/>
    <property type="evidence" value="ECO:0007669"/>
    <property type="project" value="UniProtKB-ARBA"/>
</dbReference>
<evidence type="ECO:0000256" key="1">
    <source>
        <dbReference type="ARBA" id="ARBA00022714"/>
    </source>
</evidence>
<feature type="domain" description="Iron-binding zinc finger CDGSH type" evidence="5">
    <location>
        <begin position="25"/>
        <end position="61"/>
    </location>
</feature>
<evidence type="ECO:0000256" key="4">
    <source>
        <dbReference type="ARBA" id="ARBA00023014"/>
    </source>
</evidence>